<accession>A0A0P1ME48</accession>
<evidence type="ECO:0000256" key="4">
    <source>
        <dbReference type="ARBA" id="ARBA00022741"/>
    </source>
</evidence>
<dbReference type="Pfam" id="PF00072">
    <property type="entry name" value="Response_reg"/>
    <property type="match status" value="1"/>
</dbReference>
<dbReference type="Gene3D" id="3.40.50.300">
    <property type="entry name" value="P-loop containing nucleotide triphosphate hydrolases"/>
    <property type="match status" value="1"/>
</dbReference>
<evidence type="ECO:0000256" key="3">
    <source>
        <dbReference type="ARBA" id="ARBA00022553"/>
    </source>
</evidence>
<accession>A0A0P1L846</accession>
<dbReference type="CDD" id="cd00009">
    <property type="entry name" value="AAA"/>
    <property type="match status" value="1"/>
</dbReference>
<reference evidence="14 17" key="2">
    <citation type="submission" date="2015-11" db="EMBL/GenBank/DDBJ databases">
        <authorList>
            <person name="Varghese N."/>
        </authorList>
    </citation>
    <scope>NUCLEOTIDE SEQUENCE [LARGE SCALE GENOMIC DNA]</scope>
    <source>
        <strain evidence="14 17">JGI-8</strain>
    </source>
</reference>
<evidence type="ECO:0000256" key="9">
    <source>
        <dbReference type="ARBA" id="ARBA00023159"/>
    </source>
</evidence>
<dbReference type="SUPFAM" id="SSF52172">
    <property type="entry name" value="CheY-like"/>
    <property type="match status" value="1"/>
</dbReference>
<accession>A0A0P1LHM3</accession>
<feature type="domain" description="Sigma-54 factor interaction" evidence="12">
    <location>
        <begin position="145"/>
        <end position="374"/>
    </location>
</feature>
<dbReference type="PROSITE" id="PS00676">
    <property type="entry name" value="SIGMA54_INTERACT_2"/>
    <property type="match status" value="1"/>
</dbReference>
<dbReference type="Pfam" id="PF02954">
    <property type="entry name" value="HTH_8"/>
    <property type="match status" value="1"/>
</dbReference>
<dbReference type="OrthoDB" id="9767106at2"/>
<evidence type="ECO:0000256" key="10">
    <source>
        <dbReference type="ARBA" id="ARBA00023163"/>
    </source>
</evidence>
<comment type="subcellular location">
    <subcellularLocation>
        <location evidence="1">Cytoplasm</location>
    </subcellularLocation>
</comment>
<dbReference type="InterPro" id="IPR011006">
    <property type="entry name" value="CheY-like_superfamily"/>
</dbReference>
<dbReference type="InterPro" id="IPR025943">
    <property type="entry name" value="Sigma_54_int_dom_ATP-bd_2"/>
</dbReference>
<keyword evidence="4" id="KW-0547">Nucleotide-binding</keyword>
<dbReference type="SUPFAM" id="SSF52540">
    <property type="entry name" value="P-loop containing nucleoside triphosphate hydrolases"/>
    <property type="match status" value="1"/>
</dbReference>
<dbReference type="InterPro" id="IPR058031">
    <property type="entry name" value="AAA_lid_NorR"/>
</dbReference>
<accession>A0A0P1MP40</accession>
<dbReference type="SMART" id="SM00382">
    <property type="entry name" value="AAA"/>
    <property type="match status" value="1"/>
</dbReference>
<dbReference type="Pfam" id="PF00158">
    <property type="entry name" value="Sigma54_activat"/>
    <property type="match status" value="1"/>
</dbReference>
<dbReference type="InterPro" id="IPR009057">
    <property type="entry name" value="Homeodomain-like_sf"/>
</dbReference>
<dbReference type="FunFam" id="3.40.50.2300:FF:000018">
    <property type="entry name" value="DNA-binding transcriptional regulator NtrC"/>
    <property type="match status" value="1"/>
</dbReference>
<keyword evidence="10" id="KW-0804">Transcription</keyword>
<dbReference type="PROSITE" id="PS00688">
    <property type="entry name" value="SIGMA54_INTERACT_3"/>
    <property type="match status" value="1"/>
</dbReference>
<feature type="modified residue" description="4-aspartylphosphate" evidence="11">
    <location>
        <position position="55"/>
    </location>
</feature>
<dbReference type="Gene3D" id="1.10.10.60">
    <property type="entry name" value="Homeodomain-like"/>
    <property type="match status" value="1"/>
</dbReference>
<dbReference type="GO" id="GO:0000160">
    <property type="term" value="P:phosphorelay signal transduction system"/>
    <property type="evidence" value="ECO:0007669"/>
    <property type="project" value="UniProtKB-KW"/>
</dbReference>
<evidence type="ECO:0000259" key="13">
    <source>
        <dbReference type="PROSITE" id="PS50110"/>
    </source>
</evidence>
<accession>A0A0P1M269</accession>
<dbReference type="InterPro" id="IPR003593">
    <property type="entry name" value="AAA+_ATPase"/>
</dbReference>
<evidence type="ECO:0000256" key="1">
    <source>
        <dbReference type="ARBA" id="ARBA00004496"/>
    </source>
</evidence>
<dbReference type="Pfam" id="PF25601">
    <property type="entry name" value="AAA_lid_14"/>
    <property type="match status" value="1"/>
</dbReference>
<accession>A0A0P1MD60</accession>
<dbReference type="GO" id="GO:0043565">
    <property type="term" value="F:sequence-specific DNA binding"/>
    <property type="evidence" value="ECO:0007669"/>
    <property type="project" value="InterPro"/>
</dbReference>
<dbReference type="STRING" id="1633631.GCA_001442925_01846"/>
<dbReference type="InterPro" id="IPR025944">
    <property type="entry name" value="Sigma_54_int_dom_CS"/>
</dbReference>
<dbReference type="FunFam" id="3.40.50.300:FF:000006">
    <property type="entry name" value="DNA-binding transcriptional regulator NtrC"/>
    <property type="match status" value="1"/>
</dbReference>
<dbReference type="PROSITE" id="PS50045">
    <property type="entry name" value="SIGMA54_INTERACT_4"/>
    <property type="match status" value="1"/>
</dbReference>
<dbReference type="PROSITE" id="PS50110">
    <property type="entry name" value="RESPONSE_REGULATORY"/>
    <property type="match status" value="1"/>
</dbReference>
<accession>A0A0P1LMD1</accession>
<keyword evidence="8" id="KW-0238">DNA-binding</keyword>
<feature type="domain" description="Response regulatory" evidence="13">
    <location>
        <begin position="6"/>
        <end position="120"/>
    </location>
</feature>
<dbReference type="InterPro" id="IPR025662">
    <property type="entry name" value="Sigma_54_int_dom_ATP-bd_1"/>
</dbReference>
<dbReference type="Proteomes" id="UP000182200">
    <property type="component" value="Unassembled WGS sequence"/>
</dbReference>
<dbReference type="RefSeq" id="WP_075426774.1">
    <property type="nucleotide sequence ID" value="NZ_CZVI01000006.1"/>
</dbReference>
<keyword evidence="7" id="KW-0805">Transcription regulation</keyword>
<proteinExistence type="predicted"/>
<keyword evidence="2" id="KW-0963">Cytoplasm</keyword>
<evidence type="ECO:0000313" key="14">
    <source>
        <dbReference type="EMBL" id="CUS82673.1"/>
    </source>
</evidence>
<gene>
    <name evidence="15" type="ORF">JGI4_01851</name>
    <name evidence="14" type="ORF">JGI8_00616</name>
</gene>
<dbReference type="SMART" id="SM00448">
    <property type="entry name" value="REC"/>
    <property type="match status" value="1"/>
</dbReference>
<evidence type="ECO:0000256" key="6">
    <source>
        <dbReference type="ARBA" id="ARBA00023012"/>
    </source>
</evidence>
<keyword evidence="6" id="KW-0902">Two-component regulatory system</keyword>
<evidence type="ECO:0000259" key="12">
    <source>
        <dbReference type="PROSITE" id="PS50045"/>
    </source>
</evidence>
<sequence>MTHKFSILVVDDEFIVRDSLSKWFTQDGYKVGVAENAAQALKLMNEGPWDIIFIDIKMPGMDGLELQKRIKEIDPNAIIIIITAFASVDSAVQALKEGAYDYITKPVDPDYLSHLVKNALKQKKLTDENIKLREHVSELVMGEELIGESPQIKKVIELAKTVAPTNTTVMIRGESGTGKELVARLIHAHSPRRYFPFISVNCGAVPDTLLESELFGHEKGAFTDALYRRKGKFELADGGTIFLDEVGTISLKMQIQLLRVLETKQFTRIGGNEIITSDFRVICATNSDLEQAVKEGRFREDLYYRLNVFTIFIPPLRERRSDIPLIAKYYLEKYATMMHKPITEISPEAMDILIRYDWPGNVRELKNAIERAMVLAKPPAIRPQDLPIQLIEEEQPENETLEAVEKAHILKILNKTNWNITQSAKILGIDRVTLYNKIEKYNLKRNRVA</sequence>
<evidence type="ECO:0000256" key="7">
    <source>
        <dbReference type="ARBA" id="ARBA00023015"/>
    </source>
</evidence>
<dbReference type="GO" id="GO:0006355">
    <property type="term" value="P:regulation of DNA-templated transcription"/>
    <property type="evidence" value="ECO:0007669"/>
    <property type="project" value="InterPro"/>
</dbReference>
<dbReference type="Gene3D" id="1.10.8.60">
    <property type="match status" value="1"/>
</dbReference>
<evidence type="ECO:0000313" key="15">
    <source>
        <dbReference type="EMBL" id="CUU07639.1"/>
    </source>
</evidence>
<dbReference type="EMBL" id="FAOP01000007">
    <property type="protein sequence ID" value="CUU07639.1"/>
    <property type="molecule type" value="Genomic_DNA"/>
</dbReference>
<dbReference type="PANTHER" id="PTHR32071">
    <property type="entry name" value="TRANSCRIPTIONAL REGULATORY PROTEIN"/>
    <property type="match status" value="1"/>
</dbReference>
<protein>
    <submittedName>
        <fullName evidence="15">Two component, sigma54 specific, transcriptional regulator, Fis family</fullName>
    </submittedName>
</protein>
<dbReference type="Gene3D" id="3.40.50.2300">
    <property type="match status" value="1"/>
</dbReference>
<evidence type="ECO:0000256" key="2">
    <source>
        <dbReference type="ARBA" id="ARBA00022490"/>
    </source>
</evidence>
<dbReference type="AlphaFoldDB" id="A0A0P1L846"/>
<dbReference type="EMBL" id="CZVI01000006">
    <property type="protein sequence ID" value="CUS82673.1"/>
    <property type="molecule type" value="Genomic_DNA"/>
</dbReference>
<keyword evidence="5" id="KW-0067">ATP-binding</keyword>
<keyword evidence="3 11" id="KW-0597">Phosphoprotein</keyword>
<name>A0A0P1L846_9BACT</name>
<dbReference type="InterPro" id="IPR027417">
    <property type="entry name" value="P-loop_NTPase"/>
</dbReference>
<dbReference type="InterPro" id="IPR002078">
    <property type="entry name" value="Sigma_54_int"/>
</dbReference>
<dbReference type="FunFam" id="1.10.8.60:FF:000014">
    <property type="entry name" value="DNA-binding transcriptional regulator NtrC"/>
    <property type="match status" value="1"/>
</dbReference>
<keyword evidence="9" id="KW-0010">Activator</keyword>
<evidence type="ECO:0000256" key="8">
    <source>
        <dbReference type="ARBA" id="ARBA00023125"/>
    </source>
</evidence>
<reference evidence="15 16" key="1">
    <citation type="submission" date="2015-11" db="EMBL/GenBank/DDBJ databases">
        <authorList>
            <person name="Zhang Y."/>
            <person name="Guo Z."/>
        </authorList>
    </citation>
    <scope>NUCLEOTIDE SEQUENCE [LARGE SCALE GENOMIC DNA]</scope>
    <source>
        <strain evidence="15">JGI-4</strain>
    </source>
</reference>
<dbReference type="GO" id="GO:0005524">
    <property type="term" value="F:ATP binding"/>
    <property type="evidence" value="ECO:0007669"/>
    <property type="project" value="UniProtKB-KW"/>
</dbReference>
<accession>A0A0P1M990</accession>
<accession>A0A0S4N8R1</accession>
<dbReference type="Proteomes" id="UP000182011">
    <property type="component" value="Unassembled WGS sequence"/>
</dbReference>
<dbReference type="PRINTS" id="PR01590">
    <property type="entry name" value="HTHFIS"/>
</dbReference>
<dbReference type="InterPro" id="IPR001789">
    <property type="entry name" value="Sig_transdc_resp-reg_receiver"/>
</dbReference>
<dbReference type="PROSITE" id="PS00675">
    <property type="entry name" value="SIGMA54_INTERACT_1"/>
    <property type="match status" value="1"/>
</dbReference>
<dbReference type="InterPro" id="IPR002197">
    <property type="entry name" value="HTH_Fis"/>
</dbReference>
<evidence type="ECO:0000256" key="11">
    <source>
        <dbReference type="PROSITE-ProRule" id="PRU00169"/>
    </source>
</evidence>
<evidence type="ECO:0000313" key="17">
    <source>
        <dbReference type="Proteomes" id="UP000182200"/>
    </source>
</evidence>
<dbReference type="SUPFAM" id="SSF46689">
    <property type="entry name" value="Homeodomain-like"/>
    <property type="match status" value="1"/>
</dbReference>
<organism evidence="15 16">
    <name type="scientific">Candidatus Kryptonium thompsonii</name>
    <dbReference type="NCBI Taxonomy" id="1633631"/>
    <lineage>
        <taxon>Bacteria</taxon>
        <taxon>Pseudomonadati</taxon>
        <taxon>Candidatus Kryptoniota</taxon>
        <taxon>Candidatus Kryptonium</taxon>
    </lineage>
</organism>
<dbReference type="GO" id="GO:0005737">
    <property type="term" value="C:cytoplasm"/>
    <property type="evidence" value="ECO:0007669"/>
    <property type="project" value="UniProtKB-SubCell"/>
</dbReference>
<evidence type="ECO:0000256" key="5">
    <source>
        <dbReference type="ARBA" id="ARBA00022840"/>
    </source>
</evidence>
<keyword evidence="17" id="KW-1185">Reference proteome</keyword>
<evidence type="ECO:0000313" key="16">
    <source>
        <dbReference type="Proteomes" id="UP000182011"/>
    </source>
</evidence>